<comment type="caution">
    <text evidence="1">The sequence shown here is derived from an EMBL/GenBank/DDBJ whole genome shotgun (WGS) entry which is preliminary data.</text>
</comment>
<keyword evidence="2" id="KW-1185">Reference proteome</keyword>
<dbReference type="EMBL" id="AAWS01000023">
    <property type="protein sequence ID" value="EAY27502.1"/>
    <property type="molecule type" value="Genomic_DNA"/>
</dbReference>
<sequence>MNLAKYTFALPANIPGNAFYSIACWQAPHQHSITQVNI</sequence>
<proteinExistence type="predicted"/>
<dbReference type="AlphaFoldDB" id="A1ZQ93"/>
<evidence type="ECO:0000313" key="2">
    <source>
        <dbReference type="Proteomes" id="UP000004095"/>
    </source>
</evidence>
<gene>
    <name evidence="1" type="ORF">M23134_06903</name>
</gene>
<evidence type="ECO:0000313" key="1">
    <source>
        <dbReference type="EMBL" id="EAY27502.1"/>
    </source>
</evidence>
<accession>A1ZQ93</accession>
<name>A1ZQ93_MICM2</name>
<dbReference type="Proteomes" id="UP000004095">
    <property type="component" value="Unassembled WGS sequence"/>
</dbReference>
<organism evidence="1 2">
    <name type="scientific">Microscilla marina ATCC 23134</name>
    <dbReference type="NCBI Taxonomy" id="313606"/>
    <lineage>
        <taxon>Bacteria</taxon>
        <taxon>Pseudomonadati</taxon>
        <taxon>Bacteroidota</taxon>
        <taxon>Cytophagia</taxon>
        <taxon>Cytophagales</taxon>
        <taxon>Microscillaceae</taxon>
        <taxon>Microscilla</taxon>
    </lineage>
</organism>
<reference evidence="1 2" key="1">
    <citation type="submission" date="2007-01" db="EMBL/GenBank/DDBJ databases">
        <authorList>
            <person name="Haygood M."/>
            <person name="Podell S."/>
            <person name="Anderson C."/>
            <person name="Hopkinson B."/>
            <person name="Roe K."/>
            <person name="Barbeau K."/>
            <person name="Gaasterland T."/>
            <person name="Ferriera S."/>
            <person name="Johnson J."/>
            <person name="Kravitz S."/>
            <person name="Beeson K."/>
            <person name="Sutton G."/>
            <person name="Rogers Y.-H."/>
            <person name="Friedman R."/>
            <person name="Frazier M."/>
            <person name="Venter J.C."/>
        </authorList>
    </citation>
    <scope>NUCLEOTIDE SEQUENCE [LARGE SCALE GENOMIC DNA]</scope>
    <source>
        <strain evidence="1 2">ATCC 23134</strain>
    </source>
</reference>
<protein>
    <submittedName>
        <fullName evidence="1">Uncharacterized protein</fullName>
    </submittedName>
</protein>